<dbReference type="InterPro" id="IPR001296">
    <property type="entry name" value="Glyco_trans_1"/>
</dbReference>
<gene>
    <name evidence="2" type="ORF">N0B16_11615</name>
</gene>
<comment type="caution">
    <text evidence="2">The sequence shown here is derived from an EMBL/GenBank/DDBJ whole genome shotgun (WGS) entry which is preliminary data.</text>
</comment>
<proteinExistence type="predicted"/>
<evidence type="ECO:0000313" key="2">
    <source>
        <dbReference type="EMBL" id="MCU7615087.1"/>
    </source>
</evidence>
<evidence type="ECO:0000259" key="1">
    <source>
        <dbReference type="Pfam" id="PF00534"/>
    </source>
</evidence>
<protein>
    <submittedName>
        <fullName evidence="2">Glycosyltransferase family 4 protein</fullName>
    </submittedName>
</protein>
<dbReference type="CDD" id="cd03801">
    <property type="entry name" value="GT4_PimA-like"/>
    <property type="match status" value="1"/>
</dbReference>
<dbReference type="PANTHER" id="PTHR12526:SF630">
    <property type="entry name" value="GLYCOSYLTRANSFERASE"/>
    <property type="match status" value="1"/>
</dbReference>
<dbReference type="SUPFAM" id="SSF53756">
    <property type="entry name" value="UDP-Glycosyltransferase/glycogen phosphorylase"/>
    <property type="match status" value="1"/>
</dbReference>
<keyword evidence="3" id="KW-1185">Reference proteome</keyword>
<sequence>MLAIVTNIPTPYRTAFFNILNQELLKKGDSLHVIYCAKTETGRHWKFNPDENTYPYTFLKGFHPEFKGFYPHINFGLISCLKKLKPDWVLLAGSWNAPATINVLLNKKNINIPVLFWSEGHIDAQVRSNQYVDYLRKKILRNIDYFVVPNLKSKEYIHHYNTDAIADFLPNTVDEEFFSLSESDSKAESRNRKNLPSDKTIIVLVSSLDQRKGVLEFYEAFKKSNIENLYVVQIGTGEFYETLQQKIKEDRLSDHYMLTGQLEAKEVREYLVAADVFALPTKSDPNPLSPIEAAFLKKALLISSKAGNSKELIPNNENGWIISEITQEHLTKSINTVAETSRAQLEEMGEQSFRIASASFTRKKAAENLISFLQKIKK</sequence>
<dbReference type="EMBL" id="JAOTEN010000003">
    <property type="protein sequence ID" value="MCU7615087.1"/>
    <property type="molecule type" value="Genomic_DNA"/>
</dbReference>
<organism evidence="2 3">
    <name type="scientific">Chryseobacterium gilvum</name>
    <dbReference type="NCBI Taxonomy" id="2976534"/>
    <lineage>
        <taxon>Bacteria</taxon>
        <taxon>Pseudomonadati</taxon>
        <taxon>Bacteroidota</taxon>
        <taxon>Flavobacteriia</taxon>
        <taxon>Flavobacteriales</taxon>
        <taxon>Weeksellaceae</taxon>
        <taxon>Chryseobacterium group</taxon>
        <taxon>Chryseobacterium</taxon>
    </lineage>
</organism>
<accession>A0ABT2VYL8</accession>
<dbReference type="Pfam" id="PF00534">
    <property type="entry name" value="Glycos_transf_1"/>
    <property type="match status" value="1"/>
</dbReference>
<dbReference type="Proteomes" id="UP001208114">
    <property type="component" value="Unassembled WGS sequence"/>
</dbReference>
<dbReference type="Gene3D" id="3.40.50.2000">
    <property type="entry name" value="Glycogen Phosphorylase B"/>
    <property type="match status" value="2"/>
</dbReference>
<feature type="domain" description="Glycosyl transferase family 1" evidence="1">
    <location>
        <begin position="186"/>
        <end position="350"/>
    </location>
</feature>
<evidence type="ECO:0000313" key="3">
    <source>
        <dbReference type="Proteomes" id="UP001208114"/>
    </source>
</evidence>
<dbReference type="PANTHER" id="PTHR12526">
    <property type="entry name" value="GLYCOSYLTRANSFERASE"/>
    <property type="match status" value="1"/>
</dbReference>
<reference evidence="3" key="1">
    <citation type="submission" date="2023-07" db="EMBL/GenBank/DDBJ databases">
        <title>Chryseobacterium sp. GMJ5 Genome sequencing and assembly.</title>
        <authorList>
            <person name="Jung Y."/>
        </authorList>
    </citation>
    <scope>NUCLEOTIDE SEQUENCE [LARGE SCALE GENOMIC DNA]</scope>
    <source>
        <strain evidence="3">GMJ5</strain>
    </source>
</reference>
<name>A0ABT2VYL8_9FLAO</name>
<dbReference type="RefSeq" id="WP_262991110.1">
    <property type="nucleotide sequence ID" value="NZ_JAOTEN010000003.1"/>
</dbReference>